<accession>A0ABY7NS39</accession>
<reference evidence="1 2" key="1">
    <citation type="submission" date="2022-12" db="EMBL/GenBank/DDBJ databases">
        <title>Sphingomonas abieness sp. nov., an endophytic bacterium isolated from Abies koreana.</title>
        <authorList>
            <person name="Jiang L."/>
            <person name="Lee J."/>
        </authorList>
    </citation>
    <scope>NUCLEOTIDE SEQUENCE [LARGE SCALE GENOMIC DNA]</scope>
    <source>
        <strain evidence="2">PAMB 00755</strain>
    </source>
</reference>
<name>A0ABY7NS39_9SPHN</name>
<protein>
    <submittedName>
        <fullName evidence="1">Uncharacterized protein</fullName>
    </submittedName>
</protein>
<dbReference type="EMBL" id="CP115174">
    <property type="protein sequence ID" value="WBO22311.1"/>
    <property type="molecule type" value="Genomic_DNA"/>
</dbReference>
<sequence>MDLDVDEPQYSRFQSEYIRGIRYFSADILHKPEAILLRIWGVGHRNIPTIAGHSFILRKLGTVRELANF</sequence>
<proteinExistence type="predicted"/>
<organism evidence="1 2">
    <name type="scientific">Sphingomonas abietis</name>
    <dbReference type="NCBI Taxonomy" id="3012344"/>
    <lineage>
        <taxon>Bacteria</taxon>
        <taxon>Pseudomonadati</taxon>
        <taxon>Pseudomonadota</taxon>
        <taxon>Alphaproteobacteria</taxon>
        <taxon>Sphingomonadales</taxon>
        <taxon>Sphingomonadaceae</taxon>
        <taxon>Sphingomonas</taxon>
    </lineage>
</organism>
<dbReference type="Proteomes" id="UP001210865">
    <property type="component" value="Chromosome"/>
</dbReference>
<gene>
    <name evidence="1" type="ORF">PBT88_19550</name>
</gene>
<evidence type="ECO:0000313" key="2">
    <source>
        <dbReference type="Proteomes" id="UP001210865"/>
    </source>
</evidence>
<evidence type="ECO:0000313" key="1">
    <source>
        <dbReference type="EMBL" id="WBO22311.1"/>
    </source>
</evidence>
<dbReference type="RefSeq" id="WP_270076959.1">
    <property type="nucleotide sequence ID" value="NZ_CP115174.1"/>
</dbReference>
<keyword evidence="2" id="KW-1185">Reference proteome</keyword>